<comment type="caution">
    <text evidence="4">The sequence shown here is derived from an EMBL/GenBank/DDBJ whole genome shotgun (WGS) entry which is preliminary data.</text>
</comment>
<feature type="compositionally biased region" description="Polar residues" evidence="1">
    <location>
        <begin position="180"/>
        <end position="191"/>
    </location>
</feature>
<gene>
    <name evidence="4" type="ORF">KP79_PYT16932</name>
</gene>
<evidence type="ECO:0000256" key="3">
    <source>
        <dbReference type="SAM" id="SignalP"/>
    </source>
</evidence>
<dbReference type="AlphaFoldDB" id="A0A210QKI1"/>
<name>A0A210QKI1_MIZYE</name>
<sequence>MAVSNIFGLVLILLVPETKADAICYHLNGVYGYIEYTGYCYQGCCSSQCCENTTTEAPRLDDSTVAAIVLGCVLGFALLVAIIVIIGLCCYYKQNTRNQIQCGQVLSAPQTYPLMFQGTYSHTPPGHLSPFSHNHMLGVSFRPSHGLFQSDLGGQHARIEMTQFPNGQRNDPLGYHPELETTQFNHGQQNDPPGYEPLPDTTNGTPPLAAHPDEKH</sequence>
<feature type="chain" id="PRO_5012216777" evidence="3">
    <location>
        <begin position="21"/>
        <end position="216"/>
    </location>
</feature>
<keyword evidence="2" id="KW-0812">Transmembrane</keyword>
<feature type="signal peptide" evidence="3">
    <location>
        <begin position="1"/>
        <end position="20"/>
    </location>
</feature>
<evidence type="ECO:0000256" key="1">
    <source>
        <dbReference type="SAM" id="MobiDB-lite"/>
    </source>
</evidence>
<accession>A0A210QKI1</accession>
<proteinExistence type="predicted"/>
<keyword evidence="2" id="KW-0472">Membrane</keyword>
<organism evidence="4 5">
    <name type="scientific">Mizuhopecten yessoensis</name>
    <name type="common">Japanese scallop</name>
    <name type="synonym">Patinopecten yessoensis</name>
    <dbReference type="NCBI Taxonomy" id="6573"/>
    <lineage>
        <taxon>Eukaryota</taxon>
        <taxon>Metazoa</taxon>
        <taxon>Spiralia</taxon>
        <taxon>Lophotrochozoa</taxon>
        <taxon>Mollusca</taxon>
        <taxon>Bivalvia</taxon>
        <taxon>Autobranchia</taxon>
        <taxon>Pteriomorphia</taxon>
        <taxon>Pectinida</taxon>
        <taxon>Pectinoidea</taxon>
        <taxon>Pectinidae</taxon>
        <taxon>Mizuhopecten</taxon>
    </lineage>
</organism>
<evidence type="ECO:0000313" key="4">
    <source>
        <dbReference type="EMBL" id="OWF49259.1"/>
    </source>
</evidence>
<dbReference type="EMBL" id="NEDP02003185">
    <property type="protein sequence ID" value="OWF49259.1"/>
    <property type="molecule type" value="Genomic_DNA"/>
</dbReference>
<reference evidence="4 5" key="1">
    <citation type="journal article" date="2017" name="Nat. Ecol. Evol.">
        <title>Scallop genome provides insights into evolution of bilaterian karyotype and development.</title>
        <authorList>
            <person name="Wang S."/>
            <person name="Zhang J."/>
            <person name="Jiao W."/>
            <person name="Li J."/>
            <person name="Xun X."/>
            <person name="Sun Y."/>
            <person name="Guo X."/>
            <person name="Huan P."/>
            <person name="Dong B."/>
            <person name="Zhang L."/>
            <person name="Hu X."/>
            <person name="Sun X."/>
            <person name="Wang J."/>
            <person name="Zhao C."/>
            <person name="Wang Y."/>
            <person name="Wang D."/>
            <person name="Huang X."/>
            <person name="Wang R."/>
            <person name="Lv J."/>
            <person name="Li Y."/>
            <person name="Zhang Z."/>
            <person name="Liu B."/>
            <person name="Lu W."/>
            <person name="Hui Y."/>
            <person name="Liang J."/>
            <person name="Zhou Z."/>
            <person name="Hou R."/>
            <person name="Li X."/>
            <person name="Liu Y."/>
            <person name="Li H."/>
            <person name="Ning X."/>
            <person name="Lin Y."/>
            <person name="Zhao L."/>
            <person name="Xing Q."/>
            <person name="Dou J."/>
            <person name="Li Y."/>
            <person name="Mao J."/>
            <person name="Guo H."/>
            <person name="Dou H."/>
            <person name="Li T."/>
            <person name="Mu C."/>
            <person name="Jiang W."/>
            <person name="Fu Q."/>
            <person name="Fu X."/>
            <person name="Miao Y."/>
            <person name="Liu J."/>
            <person name="Yu Q."/>
            <person name="Li R."/>
            <person name="Liao H."/>
            <person name="Li X."/>
            <person name="Kong Y."/>
            <person name="Jiang Z."/>
            <person name="Chourrout D."/>
            <person name="Li R."/>
            <person name="Bao Z."/>
        </authorList>
    </citation>
    <scope>NUCLEOTIDE SEQUENCE [LARGE SCALE GENOMIC DNA]</scope>
    <source>
        <strain evidence="4 5">PY_sf001</strain>
    </source>
</reference>
<dbReference type="Proteomes" id="UP000242188">
    <property type="component" value="Unassembled WGS sequence"/>
</dbReference>
<evidence type="ECO:0000256" key="2">
    <source>
        <dbReference type="SAM" id="Phobius"/>
    </source>
</evidence>
<keyword evidence="3" id="KW-0732">Signal</keyword>
<protein>
    <submittedName>
        <fullName evidence="4">Uncharacterized protein</fullName>
    </submittedName>
</protein>
<feature type="transmembrane region" description="Helical" evidence="2">
    <location>
        <begin position="65"/>
        <end position="91"/>
    </location>
</feature>
<feature type="region of interest" description="Disordered" evidence="1">
    <location>
        <begin position="164"/>
        <end position="216"/>
    </location>
</feature>
<keyword evidence="2" id="KW-1133">Transmembrane helix</keyword>
<evidence type="ECO:0000313" key="5">
    <source>
        <dbReference type="Proteomes" id="UP000242188"/>
    </source>
</evidence>
<keyword evidence="5" id="KW-1185">Reference proteome</keyword>